<comment type="caution">
    <text evidence="6">The sequence shown here is derived from an EMBL/GenBank/DDBJ whole genome shotgun (WGS) entry which is preliminary data.</text>
</comment>
<dbReference type="Proteomes" id="UP000676325">
    <property type="component" value="Unassembled WGS sequence"/>
</dbReference>
<dbReference type="GO" id="GO:0046872">
    <property type="term" value="F:metal ion binding"/>
    <property type="evidence" value="ECO:0007669"/>
    <property type="project" value="UniProtKB-KW"/>
</dbReference>
<dbReference type="Pfam" id="PF04055">
    <property type="entry name" value="Radical_SAM"/>
    <property type="match status" value="1"/>
</dbReference>
<organism evidence="6 7">
    <name type="scientific">Actinospica acidithermotolerans</name>
    <dbReference type="NCBI Taxonomy" id="2828514"/>
    <lineage>
        <taxon>Bacteria</taxon>
        <taxon>Bacillati</taxon>
        <taxon>Actinomycetota</taxon>
        <taxon>Actinomycetes</taxon>
        <taxon>Catenulisporales</taxon>
        <taxon>Actinospicaceae</taxon>
        <taxon>Actinospica</taxon>
    </lineage>
</organism>
<dbReference type="NCBIfam" id="NF038135">
    <property type="entry name" value="rSAM_Rv2578c"/>
    <property type="match status" value="1"/>
</dbReference>
<reference evidence="6" key="1">
    <citation type="submission" date="2021-04" db="EMBL/GenBank/DDBJ databases">
        <title>Genome based classification of Actinospica acidithermotolerans sp. nov., an actinobacterium isolated from an Indonesian hot spring.</title>
        <authorList>
            <person name="Kusuma A.B."/>
            <person name="Putra K.E."/>
            <person name="Nafisah S."/>
            <person name="Loh J."/>
            <person name="Nouioui I."/>
            <person name="Goodfellow M."/>
        </authorList>
    </citation>
    <scope>NUCLEOTIDE SEQUENCE</scope>
    <source>
        <strain evidence="6">MGRD01-02</strain>
    </source>
</reference>
<evidence type="ECO:0000313" key="7">
    <source>
        <dbReference type="Proteomes" id="UP000676325"/>
    </source>
</evidence>
<evidence type="ECO:0000256" key="4">
    <source>
        <dbReference type="SAM" id="MobiDB-lite"/>
    </source>
</evidence>
<dbReference type="SFLD" id="SFLDG01084">
    <property type="entry name" value="Uncharacterised_Radical_SAM_Su"/>
    <property type="match status" value="1"/>
</dbReference>
<dbReference type="InterPro" id="IPR007197">
    <property type="entry name" value="rSAM"/>
</dbReference>
<feature type="compositionally biased region" description="Basic and acidic residues" evidence="4">
    <location>
        <begin position="332"/>
        <end position="390"/>
    </location>
</feature>
<dbReference type="EMBL" id="JAGSOH010000076">
    <property type="protein sequence ID" value="MBR7829162.1"/>
    <property type="molecule type" value="Genomic_DNA"/>
</dbReference>
<dbReference type="SFLD" id="SFLDS00029">
    <property type="entry name" value="Radical_SAM"/>
    <property type="match status" value="1"/>
</dbReference>
<dbReference type="InterPro" id="IPR006638">
    <property type="entry name" value="Elp3/MiaA/NifB-like_rSAM"/>
</dbReference>
<dbReference type="GO" id="GO:0051536">
    <property type="term" value="F:iron-sulfur cluster binding"/>
    <property type="evidence" value="ECO:0007669"/>
    <property type="project" value="UniProtKB-KW"/>
</dbReference>
<protein>
    <submittedName>
        <fullName evidence="6">Rv2578c family radical SAM protein</fullName>
    </submittedName>
</protein>
<dbReference type="Gene3D" id="3.80.30.30">
    <property type="match status" value="1"/>
</dbReference>
<feature type="domain" description="Radical SAM core" evidence="5">
    <location>
        <begin position="63"/>
        <end position="313"/>
    </location>
</feature>
<gene>
    <name evidence="6" type="ORF">KDK95_22835</name>
</gene>
<dbReference type="PANTHER" id="PTHR43432:SF3">
    <property type="entry name" value="SLR0285 PROTEIN"/>
    <property type="match status" value="1"/>
</dbReference>
<dbReference type="InterPro" id="IPR040086">
    <property type="entry name" value="MJ0683-like"/>
</dbReference>
<sequence>MIEHAFYSGGVRWSGQLIDAEDGGARQGALFEAGPVVRTFDTPAFRGSTFYEVRAKTVLNRVPGSMPFFDWTVNPYRGCGHRCVYCFARKTHTYLDFDAGLDFDTRIVVKVNAPEVLRRELARTSWTREHVAMGTNVDCYQRAEGRYRLMPGIISALADSGTPFSILTKGTLMLRDLPLLKRAARDVDVGLSMSIGFVDEKLWREVEPGTPSPARRLDAVRTLADSGIGCSVLMAPILPHLADDPEQLRATVEAIAKAGARSVTPLMLHLRPGAREWYAAWLKEHHPDLVPRYRGLYRRGSYLPAWYGEKVTSLVREYAAEFGMNQSARGSNRREPVQDAEREPETRSQPRRGAESKRGAESDRAAESDRDTEPKRAGESKRAAGPDRGAESPARPHPTQLTLFDVDVDVDVDADVDD</sequence>
<name>A0A941EET3_9ACTN</name>
<dbReference type="InterPro" id="IPR058240">
    <property type="entry name" value="rSAM_sf"/>
</dbReference>
<keyword evidence="1" id="KW-0479">Metal-binding</keyword>
<dbReference type="GO" id="GO:0003824">
    <property type="term" value="F:catalytic activity"/>
    <property type="evidence" value="ECO:0007669"/>
    <property type="project" value="InterPro"/>
</dbReference>
<evidence type="ECO:0000256" key="1">
    <source>
        <dbReference type="ARBA" id="ARBA00022723"/>
    </source>
</evidence>
<feature type="compositionally biased region" description="Acidic residues" evidence="4">
    <location>
        <begin position="406"/>
        <end position="418"/>
    </location>
</feature>
<evidence type="ECO:0000256" key="2">
    <source>
        <dbReference type="ARBA" id="ARBA00023004"/>
    </source>
</evidence>
<dbReference type="PANTHER" id="PTHR43432">
    <property type="entry name" value="SLR0285 PROTEIN"/>
    <property type="match status" value="1"/>
</dbReference>
<dbReference type="AlphaFoldDB" id="A0A941EET3"/>
<keyword evidence="2" id="KW-0408">Iron</keyword>
<evidence type="ECO:0000256" key="3">
    <source>
        <dbReference type="ARBA" id="ARBA00023014"/>
    </source>
</evidence>
<feature type="region of interest" description="Disordered" evidence="4">
    <location>
        <begin position="326"/>
        <end position="418"/>
    </location>
</feature>
<accession>A0A941EET3</accession>
<dbReference type="PROSITE" id="PS51918">
    <property type="entry name" value="RADICAL_SAM"/>
    <property type="match status" value="1"/>
</dbReference>
<proteinExistence type="predicted"/>
<keyword evidence="7" id="KW-1185">Reference proteome</keyword>
<dbReference type="SMART" id="SM00729">
    <property type="entry name" value="Elp3"/>
    <property type="match status" value="1"/>
</dbReference>
<keyword evidence="3" id="KW-0411">Iron-sulfur</keyword>
<evidence type="ECO:0000313" key="6">
    <source>
        <dbReference type="EMBL" id="MBR7829162.1"/>
    </source>
</evidence>
<dbReference type="SUPFAM" id="SSF102114">
    <property type="entry name" value="Radical SAM enzymes"/>
    <property type="match status" value="1"/>
</dbReference>
<evidence type="ECO:0000259" key="5">
    <source>
        <dbReference type="PROSITE" id="PS51918"/>
    </source>
</evidence>
<dbReference type="CDD" id="cd01335">
    <property type="entry name" value="Radical_SAM"/>
    <property type="match status" value="1"/>
</dbReference>